<dbReference type="GO" id="GO:0008108">
    <property type="term" value="F:UDP-glucose:hexose-1-phosphate uridylyltransferase activity"/>
    <property type="evidence" value="ECO:0007669"/>
    <property type="project" value="UniProtKB-UniRule"/>
</dbReference>
<dbReference type="FunFam" id="3.30.428.10:FF:000002">
    <property type="entry name" value="Galactose-1-phosphate uridylyltransferase"/>
    <property type="match status" value="1"/>
</dbReference>
<keyword evidence="8 14" id="KW-0479">Metal-binding</keyword>
<dbReference type="GO" id="GO:0008270">
    <property type="term" value="F:zinc ion binding"/>
    <property type="evidence" value="ECO:0007669"/>
    <property type="project" value="InterPro"/>
</dbReference>
<evidence type="ECO:0000256" key="8">
    <source>
        <dbReference type="ARBA" id="ARBA00022723"/>
    </source>
</evidence>
<dbReference type="InterPro" id="IPR005849">
    <property type="entry name" value="GalP_Utransf_N"/>
</dbReference>
<evidence type="ECO:0000259" key="18">
    <source>
        <dbReference type="Pfam" id="PF02744"/>
    </source>
</evidence>
<feature type="active site" description="Tele-UMP-histidine intermediate" evidence="13">
    <location>
        <position position="163"/>
    </location>
</feature>
<evidence type="ECO:0000256" key="1">
    <source>
        <dbReference type="ARBA" id="ARBA00001107"/>
    </source>
</evidence>
<keyword evidence="20" id="KW-1185">Reference proteome</keyword>
<dbReference type="OrthoDB" id="9769064at2"/>
<evidence type="ECO:0000256" key="15">
    <source>
        <dbReference type="PIRSR" id="PIRSR000808-4"/>
    </source>
</evidence>
<comment type="cofactor">
    <cofactor evidence="14">
        <name>Zn(2+)</name>
        <dbReference type="ChEBI" id="CHEBI:29105"/>
    </cofactor>
    <text evidence="14">Binds 1 zinc ion per subunit.</text>
</comment>
<evidence type="ECO:0000256" key="5">
    <source>
        <dbReference type="ARBA" id="ARBA00016340"/>
    </source>
</evidence>
<dbReference type="UniPathway" id="UPA00214"/>
<evidence type="ECO:0000256" key="2">
    <source>
        <dbReference type="ARBA" id="ARBA00004947"/>
    </source>
</evidence>
<dbReference type="Gene3D" id="3.30.428.10">
    <property type="entry name" value="HIT-like"/>
    <property type="match status" value="2"/>
</dbReference>
<comment type="pathway">
    <text evidence="2 16">Carbohydrate metabolism; galactose metabolism.</text>
</comment>
<feature type="binding site" evidence="14">
    <location>
        <position position="52"/>
    </location>
    <ligand>
        <name>Zn(2+)</name>
        <dbReference type="ChEBI" id="CHEBI:29105"/>
    </ligand>
</feature>
<dbReference type="NCBIfam" id="NF008724">
    <property type="entry name" value="PRK11720.1"/>
    <property type="match status" value="1"/>
</dbReference>
<organism evidence="19 20">
    <name type="scientific">Saliniradius amylolyticus</name>
    <dbReference type="NCBI Taxonomy" id="2183582"/>
    <lineage>
        <taxon>Bacteria</taxon>
        <taxon>Pseudomonadati</taxon>
        <taxon>Pseudomonadota</taxon>
        <taxon>Gammaproteobacteria</taxon>
        <taxon>Alteromonadales</taxon>
        <taxon>Alteromonadaceae</taxon>
        <taxon>Saliniradius</taxon>
    </lineage>
</organism>
<dbReference type="GO" id="GO:0033499">
    <property type="term" value="P:galactose catabolic process via UDP-galactose, Leloir pathway"/>
    <property type="evidence" value="ECO:0007669"/>
    <property type="project" value="TreeGrafter"/>
</dbReference>
<feature type="binding site" evidence="14">
    <location>
        <position position="161"/>
    </location>
    <ligand>
        <name>Zn(2+)</name>
        <dbReference type="ChEBI" id="CHEBI:29105"/>
    </ligand>
</feature>
<comment type="similarity">
    <text evidence="3 16">Belongs to the galactose-1-phosphate uridylyltransferase type 1 family.</text>
</comment>
<evidence type="ECO:0000256" key="6">
    <source>
        <dbReference type="ARBA" id="ARBA00022679"/>
    </source>
</evidence>
<evidence type="ECO:0000256" key="12">
    <source>
        <dbReference type="NCBIfam" id="TIGR00209"/>
    </source>
</evidence>
<dbReference type="FunFam" id="3.30.428.10:FF:000001">
    <property type="entry name" value="Galactose-1-phosphate uridylyltransferase"/>
    <property type="match status" value="1"/>
</dbReference>
<keyword evidence="11 16" id="KW-0119">Carbohydrate metabolism</keyword>
<sequence length="346" mass="39566">MQPMEFPHRRRNPLNGQWVLVSPHRNNRPWHGATEAAFEPDLPAFKADCPLCPAVERANGDSNPDYSETFVFTNDFAALLEDSPEVSSASDELMQVETAQGCARVMCFSPEHDKTLAEMTVPQLTQVVNTWQSQYQELSQSYACIQIFENKGEIMGCSQPHPHGQIWAHHHLSSEVSAEDRHQAGYYLQHDRPLLADYVERELNEQTRIVEQNDDWLAVVPFWAAWPFEILLVARADIRDFGDLDKAQKTSLASILKNITTRYDNLFQCRFPYSMGWHNAPANGQDNCHWRLHAHFYPPLLRSATIKKHMVGYEMLAESQRDLTPEKAAGALRQTSLTHYKETSSD</sequence>
<keyword evidence="15" id="KW-0408">Iron</keyword>
<dbReference type="KEGG" id="salh:HMF8227_02587"/>
<name>A0A2S2E616_9ALTE</name>
<dbReference type="EMBL" id="CP029347">
    <property type="protein sequence ID" value="AWL13039.1"/>
    <property type="molecule type" value="Genomic_DNA"/>
</dbReference>
<dbReference type="PROSITE" id="PS00117">
    <property type="entry name" value="GAL_P_UDP_TRANSF_I"/>
    <property type="match status" value="1"/>
</dbReference>
<dbReference type="InterPro" id="IPR005850">
    <property type="entry name" value="GalP_Utransf_C"/>
</dbReference>
<dbReference type="NCBIfam" id="TIGR00209">
    <property type="entry name" value="galT_1"/>
    <property type="match status" value="1"/>
</dbReference>
<keyword evidence="6 16" id="KW-0808">Transferase</keyword>
<evidence type="ECO:0000313" key="19">
    <source>
        <dbReference type="EMBL" id="AWL13039.1"/>
    </source>
</evidence>
<feature type="binding site" evidence="14">
    <location>
        <position position="112"/>
    </location>
    <ligand>
        <name>Zn(2+)</name>
        <dbReference type="ChEBI" id="CHEBI:29105"/>
    </ligand>
</feature>
<dbReference type="InterPro" id="IPR036265">
    <property type="entry name" value="HIT-like_sf"/>
</dbReference>
<feature type="binding site" evidence="15">
    <location>
        <position position="278"/>
    </location>
    <ligand>
        <name>Fe cation</name>
        <dbReference type="ChEBI" id="CHEBI:24875"/>
    </ligand>
</feature>
<feature type="binding site" evidence="15">
    <location>
        <position position="179"/>
    </location>
    <ligand>
        <name>Fe cation</name>
        <dbReference type="ChEBI" id="CHEBI:24875"/>
    </ligand>
</feature>
<feature type="domain" description="Galactose-1-phosphate uridyl transferase N-terminal" evidence="17">
    <location>
        <begin position="6"/>
        <end position="172"/>
    </location>
</feature>
<keyword evidence="10 16" id="KW-0299">Galactose metabolism</keyword>
<dbReference type="InterPro" id="IPR001937">
    <property type="entry name" value="GalP_UDPtransf1"/>
</dbReference>
<dbReference type="GO" id="GO:0005737">
    <property type="term" value="C:cytoplasm"/>
    <property type="evidence" value="ECO:0007669"/>
    <property type="project" value="TreeGrafter"/>
</dbReference>
<dbReference type="AlphaFoldDB" id="A0A2S2E616"/>
<evidence type="ECO:0000256" key="16">
    <source>
        <dbReference type="RuleBase" id="RU000506"/>
    </source>
</evidence>
<evidence type="ECO:0000256" key="4">
    <source>
        <dbReference type="ARBA" id="ARBA00012384"/>
    </source>
</evidence>
<dbReference type="InterPro" id="IPR019779">
    <property type="entry name" value="GalP_UDPtransf1_His-AS"/>
</dbReference>
<gene>
    <name evidence="19" type="primary">galT</name>
    <name evidence="19" type="ORF">HMF8227_02587</name>
</gene>
<dbReference type="SUPFAM" id="SSF54197">
    <property type="entry name" value="HIT-like"/>
    <property type="match status" value="2"/>
</dbReference>
<proteinExistence type="inferred from homology"/>
<evidence type="ECO:0000256" key="11">
    <source>
        <dbReference type="ARBA" id="ARBA00023277"/>
    </source>
</evidence>
<evidence type="ECO:0000256" key="13">
    <source>
        <dbReference type="PIRSR" id="PIRSR000808-1"/>
    </source>
</evidence>
<accession>A0A2S2E616</accession>
<evidence type="ECO:0000256" key="14">
    <source>
        <dbReference type="PIRSR" id="PIRSR000808-3"/>
    </source>
</evidence>
<dbReference type="Proteomes" id="UP000245728">
    <property type="component" value="Chromosome"/>
</dbReference>
<dbReference type="Pfam" id="PF01087">
    <property type="entry name" value="GalP_UDP_transf"/>
    <property type="match status" value="1"/>
</dbReference>
<reference evidence="19 20" key="1">
    <citation type="submission" date="2018-05" db="EMBL/GenBank/DDBJ databases">
        <title>Salinimonas sp. HMF8227 Genome sequencing and assembly.</title>
        <authorList>
            <person name="Kang H."/>
            <person name="Kang J."/>
            <person name="Cha I."/>
            <person name="Kim H."/>
            <person name="Joh K."/>
        </authorList>
    </citation>
    <scope>NUCLEOTIDE SEQUENCE [LARGE SCALE GENOMIC DNA]</scope>
    <source>
        <strain evidence="19 20">HMF8227</strain>
    </source>
</reference>
<feature type="binding site" evidence="15">
    <location>
        <position position="293"/>
    </location>
    <ligand>
        <name>Fe cation</name>
        <dbReference type="ChEBI" id="CHEBI:24875"/>
    </ligand>
</feature>
<evidence type="ECO:0000256" key="9">
    <source>
        <dbReference type="ARBA" id="ARBA00022833"/>
    </source>
</evidence>
<feature type="binding site" evidence="15">
    <location>
        <position position="295"/>
    </location>
    <ligand>
        <name>Fe cation</name>
        <dbReference type="ChEBI" id="CHEBI:24875"/>
    </ligand>
</feature>
<dbReference type="EC" id="2.7.7.12" evidence="4 12"/>
<feature type="binding site" evidence="14">
    <location>
        <position position="49"/>
    </location>
    <ligand>
        <name>Zn(2+)</name>
        <dbReference type="ChEBI" id="CHEBI:29105"/>
    </ligand>
</feature>
<dbReference type="Pfam" id="PF02744">
    <property type="entry name" value="GalP_UDP_tr_C"/>
    <property type="match status" value="1"/>
</dbReference>
<evidence type="ECO:0000256" key="3">
    <source>
        <dbReference type="ARBA" id="ARBA00010951"/>
    </source>
</evidence>
<feature type="domain" description="Galactose-1-phosphate uridyl transferase C-terminal" evidence="18">
    <location>
        <begin position="179"/>
        <end position="343"/>
    </location>
</feature>
<dbReference type="PANTHER" id="PTHR11943:SF1">
    <property type="entry name" value="GALACTOSE-1-PHOSPHATE URIDYLYLTRANSFERASE"/>
    <property type="match status" value="1"/>
</dbReference>
<dbReference type="RefSeq" id="WP_109340561.1">
    <property type="nucleotide sequence ID" value="NZ_CP029347.1"/>
</dbReference>
<evidence type="ECO:0000256" key="10">
    <source>
        <dbReference type="ARBA" id="ARBA00023144"/>
    </source>
</evidence>
<dbReference type="CDD" id="cd00608">
    <property type="entry name" value="GalT"/>
    <property type="match status" value="1"/>
</dbReference>
<evidence type="ECO:0000259" key="17">
    <source>
        <dbReference type="Pfam" id="PF01087"/>
    </source>
</evidence>
<evidence type="ECO:0000256" key="7">
    <source>
        <dbReference type="ARBA" id="ARBA00022695"/>
    </source>
</evidence>
<comment type="cofactor">
    <cofactor evidence="15">
        <name>Fe cation</name>
        <dbReference type="ChEBI" id="CHEBI:24875"/>
    </cofactor>
    <text evidence="15">Binds 1 Fe cation per subunit.</text>
</comment>
<protein>
    <recommendedName>
        <fullName evidence="5 12">Galactose-1-phosphate uridylyltransferase</fullName>
        <ecNumber evidence="4 12">2.7.7.12</ecNumber>
    </recommendedName>
</protein>
<dbReference type="PIRSF" id="PIRSF000808">
    <property type="entry name" value="GalT"/>
    <property type="match status" value="1"/>
</dbReference>
<keyword evidence="9 14" id="KW-0862">Zinc</keyword>
<dbReference type="PANTHER" id="PTHR11943">
    <property type="entry name" value="GALACTOSE-1-PHOSPHATE URIDYLYLTRANSFERASE"/>
    <property type="match status" value="1"/>
</dbReference>
<comment type="catalytic activity">
    <reaction evidence="1 16">
        <text>alpha-D-galactose 1-phosphate + UDP-alpha-D-glucose = alpha-D-glucose 1-phosphate + UDP-alpha-D-galactose</text>
        <dbReference type="Rhea" id="RHEA:13989"/>
        <dbReference type="ChEBI" id="CHEBI:58336"/>
        <dbReference type="ChEBI" id="CHEBI:58601"/>
        <dbReference type="ChEBI" id="CHEBI:58885"/>
        <dbReference type="ChEBI" id="CHEBI:66914"/>
        <dbReference type="EC" id="2.7.7.12"/>
    </reaction>
</comment>
<keyword evidence="7 16" id="KW-0548">Nucleotidyltransferase</keyword>
<evidence type="ECO:0000313" key="20">
    <source>
        <dbReference type="Proteomes" id="UP000245728"/>
    </source>
</evidence>